<dbReference type="AlphaFoldDB" id="A0A1H9NNT3"/>
<dbReference type="EMBL" id="FOFR01000010">
    <property type="protein sequence ID" value="SER37033.1"/>
    <property type="molecule type" value="Genomic_DNA"/>
</dbReference>
<organism evidence="2 3">
    <name type="scientific">Lentzea xinjiangensis</name>
    <dbReference type="NCBI Taxonomy" id="402600"/>
    <lineage>
        <taxon>Bacteria</taxon>
        <taxon>Bacillati</taxon>
        <taxon>Actinomycetota</taxon>
        <taxon>Actinomycetes</taxon>
        <taxon>Pseudonocardiales</taxon>
        <taxon>Pseudonocardiaceae</taxon>
        <taxon>Lentzea</taxon>
    </lineage>
</organism>
<keyword evidence="3" id="KW-1185">Reference proteome</keyword>
<feature type="signal peptide" evidence="1">
    <location>
        <begin position="1"/>
        <end position="30"/>
    </location>
</feature>
<feature type="non-terminal residue" evidence="2">
    <location>
        <position position="240"/>
    </location>
</feature>
<keyword evidence="1" id="KW-0732">Signal</keyword>
<accession>A0A1H9NNT3</accession>
<dbReference type="OrthoDB" id="2991218at2"/>
<feature type="chain" id="PRO_5011474803" description="CHRD domain-containing protein" evidence="1">
    <location>
        <begin position="31"/>
        <end position="240"/>
    </location>
</feature>
<evidence type="ECO:0000313" key="3">
    <source>
        <dbReference type="Proteomes" id="UP000199352"/>
    </source>
</evidence>
<evidence type="ECO:0000313" key="2">
    <source>
        <dbReference type="EMBL" id="SER37033.1"/>
    </source>
</evidence>
<dbReference type="STRING" id="402600.SAMN05216188_110286"/>
<name>A0A1H9NNT3_9PSEU</name>
<dbReference type="Proteomes" id="UP000199352">
    <property type="component" value="Unassembled WGS sequence"/>
</dbReference>
<dbReference type="RefSeq" id="WP_089953644.1">
    <property type="nucleotide sequence ID" value="NZ_FOFR01000010.1"/>
</dbReference>
<reference evidence="3" key="1">
    <citation type="submission" date="2016-10" db="EMBL/GenBank/DDBJ databases">
        <authorList>
            <person name="Varghese N."/>
            <person name="Submissions S."/>
        </authorList>
    </citation>
    <scope>NUCLEOTIDE SEQUENCE [LARGE SCALE GENOMIC DNA]</scope>
    <source>
        <strain evidence="3">CGMCC 4.3525</strain>
    </source>
</reference>
<evidence type="ECO:0000256" key="1">
    <source>
        <dbReference type="SAM" id="SignalP"/>
    </source>
</evidence>
<protein>
    <recommendedName>
        <fullName evidence="4">CHRD domain-containing protein</fullName>
    </recommendedName>
</protein>
<gene>
    <name evidence="2" type="ORF">SAMN05216188_110286</name>
</gene>
<proteinExistence type="predicted"/>
<sequence length="240" mass="24398">MTAFKTKAARAAVPVLALGMALASPAVASAHEGDHGTGAGRDDGTTVATVQLRQLNRSGASGQGALVLRGNQVDIAFRVRGVLADAPHAQHIHIGAQGRCPSQRADTSGDGIVNTTEGHPFYGHIGTSLTTSGDTSPASGLAVDRFPAPGGTSYDYRRSITVTADVASNIRNGKAVLVVHGIDPNRSGAYDGSAPSDLDPSLPLEATSPAACGSFRTWQGGLLGLDLDLGIDVGLGLGRR</sequence>
<evidence type="ECO:0008006" key="4">
    <source>
        <dbReference type="Google" id="ProtNLM"/>
    </source>
</evidence>